<organism evidence="2 3">
    <name type="scientific">Cuscuta europaea</name>
    <name type="common">European dodder</name>
    <dbReference type="NCBI Taxonomy" id="41803"/>
    <lineage>
        <taxon>Eukaryota</taxon>
        <taxon>Viridiplantae</taxon>
        <taxon>Streptophyta</taxon>
        <taxon>Embryophyta</taxon>
        <taxon>Tracheophyta</taxon>
        <taxon>Spermatophyta</taxon>
        <taxon>Magnoliopsida</taxon>
        <taxon>eudicotyledons</taxon>
        <taxon>Gunneridae</taxon>
        <taxon>Pentapetalae</taxon>
        <taxon>asterids</taxon>
        <taxon>lamiids</taxon>
        <taxon>Solanales</taxon>
        <taxon>Convolvulaceae</taxon>
        <taxon>Cuscuteae</taxon>
        <taxon>Cuscuta</taxon>
        <taxon>Cuscuta subgen. Cuscuta</taxon>
    </lineage>
</organism>
<proteinExistence type="predicted"/>
<evidence type="ECO:0000313" key="2">
    <source>
        <dbReference type="EMBL" id="CAH9070695.1"/>
    </source>
</evidence>
<reference evidence="2" key="1">
    <citation type="submission" date="2022-07" db="EMBL/GenBank/DDBJ databases">
        <authorList>
            <person name="Macas J."/>
            <person name="Novak P."/>
            <person name="Neumann P."/>
        </authorList>
    </citation>
    <scope>NUCLEOTIDE SEQUENCE</scope>
</reference>
<dbReference type="EMBL" id="CAMAPE010000006">
    <property type="protein sequence ID" value="CAH9070695.1"/>
    <property type="molecule type" value="Genomic_DNA"/>
</dbReference>
<accession>A0A9P0YPJ1</accession>
<evidence type="ECO:0000256" key="1">
    <source>
        <dbReference type="SAM" id="Coils"/>
    </source>
</evidence>
<keyword evidence="3" id="KW-1185">Reference proteome</keyword>
<protein>
    <submittedName>
        <fullName evidence="2">Uncharacterized protein</fullName>
    </submittedName>
</protein>
<feature type="coiled-coil region" evidence="1">
    <location>
        <begin position="67"/>
        <end position="134"/>
    </location>
</feature>
<evidence type="ECO:0000313" key="3">
    <source>
        <dbReference type="Proteomes" id="UP001152484"/>
    </source>
</evidence>
<comment type="caution">
    <text evidence="2">The sequence shown here is derived from an EMBL/GenBank/DDBJ whole genome shotgun (WGS) entry which is preliminary data.</text>
</comment>
<dbReference type="OrthoDB" id="1326310at2759"/>
<keyword evidence="1" id="KW-0175">Coiled coil</keyword>
<dbReference type="AlphaFoldDB" id="A0A9P0YPJ1"/>
<gene>
    <name evidence="2" type="ORF">CEURO_LOCUS3740</name>
</gene>
<sequence>MHDTVEPKGFLKGITSEMDRAALGTYDDDALQNKILRASLTACIALGEQARRFDEWRLQKAQQDESLKKLIHDNADAVRQMMNLEEELRQAKAEAERARAEGKAKAEKAAAEAAQKALEEAEAVKAEAVAKAREDAIAVFLLEGWKAEGHKDWVASVLEASADEWVKGPGAMWLAWKGEDYYAGGSSSLRPSSTGGSPGTSGWTKRTLILRPMVFPPST</sequence>
<dbReference type="Proteomes" id="UP001152484">
    <property type="component" value="Unassembled WGS sequence"/>
</dbReference>
<name>A0A9P0YPJ1_CUSEU</name>